<keyword evidence="2" id="KW-0449">Lipoprotein</keyword>
<protein>
    <submittedName>
        <fullName evidence="2">Copper homeostasis protein (Lipoprotein nlpE)</fullName>
    </submittedName>
</protein>
<gene>
    <name evidence="2" type="primary">cutF_1</name>
    <name evidence="2" type="ORF">NCTC10865_05036</name>
</gene>
<dbReference type="InterPro" id="IPR007298">
    <property type="entry name" value="Cu-R_lipoprotein_NlpE"/>
</dbReference>
<reference evidence="2 3" key="1">
    <citation type="submission" date="2018-06" db="EMBL/GenBank/DDBJ databases">
        <authorList>
            <consortium name="Pathogen Informatics"/>
            <person name="Doyle S."/>
        </authorList>
    </citation>
    <scope>NUCLEOTIDE SEQUENCE [LARGE SCALE GENOMIC DNA]</scope>
    <source>
        <strain evidence="2 3">NCTC10865</strain>
    </source>
</reference>
<organism evidence="2 3">
    <name type="scientific">Escherichia coli</name>
    <dbReference type="NCBI Taxonomy" id="562"/>
    <lineage>
        <taxon>Bacteria</taxon>
        <taxon>Pseudomonadati</taxon>
        <taxon>Pseudomonadota</taxon>
        <taxon>Gammaproteobacteria</taxon>
        <taxon>Enterobacterales</taxon>
        <taxon>Enterobacteriaceae</taxon>
        <taxon>Escherichia</taxon>
    </lineage>
</organism>
<dbReference type="InterPro" id="IPR033450">
    <property type="entry name" value="NlpE_C"/>
</dbReference>
<feature type="domain" description="NlpE C-terminal OB" evidence="1">
    <location>
        <begin position="74"/>
        <end position="162"/>
    </location>
</feature>
<evidence type="ECO:0000259" key="1">
    <source>
        <dbReference type="Pfam" id="PF17185"/>
    </source>
</evidence>
<dbReference type="InterPro" id="IPR038139">
    <property type="entry name" value="NlpE_C_sf"/>
</dbReference>
<dbReference type="Gene3D" id="2.40.128.640">
    <property type="match status" value="1"/>
</dbReference>
<dbReference type="Proteomes" id="UP000254159">
    <property type="component" value="Unassembled WGS sequence"/>
</dbReference>
<proteinExistence type="predicted"/>
<name>A0A376RP70_ECOLX</name>
<dbReference type="EMBL" id="UGCD01000002">
    <property type="protein sequence ID" value="STI19653.1"/>
    <property type="molecule type" value="Genomic_DNA"/>
</dbReference>
<dbReference type="Pfam" id="PF04170">
    <property type="entry name" value="NlpE"/>
    <property type="match status" value="1"/>
</dbReference>
<accession>A0A376RP70</accession>
<dbReference type="AlphaFoldDB" id="A0A376RP70"/>
<dbReference type="Gene3D" id="2.40.50.540">
    <property type="match status" value="1"/>
</dbReference>
<dbReference type="NCBIfam" id="NF007814">
    <property type="entry name" value="PRK10523.1"/>
    <property type="match status" value="1"/>
</dbReference>
<sequence>MNERYLGAREEPSSFASYGTWARTADKLVLTDSKGEKSYYRAKGDALEMLDREGNPIESQFNYTLEPAQSSLPMTPMTLRGMYFYMADAATFTDCATGKRFMVANNAELERSYLAARGHSEKPVLLSVEGHFTLEANPDTGAPTKVLAPDTAGKFYPNKDCSSLGQ</sequence>
<evidence type="ECO:0000313" key="3">
    <source>
        <dbReference type="Proteomes" id="UP000254159"/>
    </source>
</evidence>
<dbReference type="Pfam" id="PF17185">
    <property type="entry name" value="NlpE_C"/>
    <property type="match status" value="1"/>
</dbReference>
<evidence type="ECO:0000313" key="2">
    <source>
        <dbReference type="EMBL" id="STI19653.1"/>
    </source>
</evidence>